<protein>
    <submittedName>
        <fullName evidence="2">Uncharacterized protein</fullName>
    </submittedName>
</protein>
<dbReference type="KEGG" id="gla:GL50803_0024279"/>
<dbReference type="HOGENOM" id="CLU_354297_0_0_1"/>
<dbReference type="AlphaFoldDB" id="A8BWU7"/>
<name>A8BWU7_GIAIC</name>
<gene>
    <name evidence="2" type="ORF">GL50803_0024279</name>
</gene>
<reference evidence="2 3" key="1">
    <citation type="journal article" date="2007" name="Science">
        <title>Genomic minimalism in the early diverging intestinal parasite Giardia lamblia.</title>
        <authorList>
            <person name="Morrison H.G."/>
            <person name="McArthur A.G."/>
            <person name="Gillin F.D."/>
            <person name="Aley S.B."/>
            <person name="Adam R.D."/>
            <person name="Olsen G.J."/>
            <person name="Best A.A."/>
            <person name="Cande W.Z."/>
            <person name="Chen F."/>
            <person name="Cipriano M.J."/>
            <person name="Davids B.J."/>
            <person name="Dawson S.C."/>
            <person name="Elmendorf H.G."/>
            <person name="Hehl A.B."/>
            <person name="Holder M.E."/>
            <person name="Huse S.M."/>
            <person name="Kim U.U."/>
            <person name="Lasek-Nesselquist E."/>
            <person name="Manning G."/>
            <person name="Nigam A."/>
            <person name="Nixon J.E."/>
            <person name="Palm D."/>
            <person name="Passamaneck N.E."/>
            <person name="Prabhu A."/>
            <person name="Reich C.I."/>
            <person name="Reiner D.S."/>
            <person name="Samuelson J."/>
            <person name="Svard S.G."/>
            <person name="Sogin M.L."/>
        </authorList>
    </citation>
    <scope>NUCLEOTIDE SEQUENCE [LARGE SCALE GENOMIC DNA]</scope>
    <source>
        <strain evidence="2 3">WB C6</strain>
    </source>
</reference>
<organism evidence="2 3">
    <name type="scientific">Giardia intestinalis (strain ATCC 50803 / WB clone C6)</name>
    <name type="common">Giardia lamblia</name>
    <dbReference type="NCBI Taxonomy" id="184922"/>
    <lineage>
        <taxon>Eukaryota</taxon>
        <taxon>Metamonada</taxon>
        <taxon>Diplomonadida</taxon>
        <taxon>Hexamitidae</taxon>
        <taxon>Giardiinae</taxon>
        <taxon>Giardia</taxon>
    </lineage>
</organism>
<evidence type="ECO:0000313" key="3">
    <source>
        <dbReference type="Proteomes" id="UP000001548"/>
    </source>
</evidence>
<dbReference type="GeneID" id="5697281"/>
<dbReference type="OMA" id="NWLLAMH"/>
<feature type="region of interest" description="Disordered" evidence="1">
    <location>
        <begin position="1"/>
        <end position="40"/>
    </location>
</feature>
<keyword evidence="3" id="KW-1185">Reference proteome</keyword>
<sequence>MTDVYHHDQEESESLISKYLGSDSEESSEDTSRATPEEQAHQVINKSVEAIAESIETGRWDIIYSSFSTLSDSFGKYHRMLRGEMPRNWLLAMHRVLETFAECSSSGASTIARSNRKYFNALKTFLEDEKNRPVVSYVRAEYDAYLKKQLEDASEAQAVGAMVPMVEIKRDDGLNVARILSFFRISFESEDEHLAIVQDEVAAPNAQEATTLTISGHEIFKVATLHINKHNFSQLHAHLLRSDSPRHILHAYVLFLERLAASGCVDYPSDVQACLRCILALLQQNDNKSLLGQTYDSTAQEPSLSTPFITRLLTGLSSLSNLYELKDVIYYIYLSVFISYYSTNGKLESAIFRTVANYAKNLLRDGCSATVRYGDVLSTCSNASKSASVDPLTLVPTCSDDVAPVPQSSELLRAEFTRTFPEASKIFTTYLAGHVFFRSKYLYLLYVAGTQRPGSLAGNAAIPLPEITEEVTRKAPREGVSFPFTKEAISEDRGISESGDKYDEVMERRHWQLSYVRLAIACSLDNELSPYTYDLFMSEQERTVEDARKVRDSRHTDEVSLLALNHTDIDYIFLRLHYCIGIKAFANGRMHQASTHLLLISSLFKGERQTISPFLPSVHAFEAESIVSWLDSDLIEAACLLSTLCSKFALLHNRAHTVANQHLTPLQRLVLQKILQLVDVGRQVNATPYEYAIALAFKCLSHNNHDGAISAIITCPTWRCLRYYNTHYERCLEEAIKVLSLKFWIMNYHAVVSSIYLIDLAKTYGLSEDKIKTCLRGVSNIHIKEDIVEFRIQ</sequence>
<accession>A8BWU7</accession>
<proteinExistence type="predicted"/>
<evidence type="ECO:0000256" key="1">
    <source>
        <dbReference type="SAM" id="MobiDB-lite"/>
    </source>
</evidence>
<dbReference type="RefSeq" id="XP_001704399.1">
    <property type="nucleotide sequence ID" value="XM_001704347.1"/>
</dbReference>
<comment type="caution">
    <text evidence="2">The sequence shown here is derived from an EMBL/GenBank/DDBJ whole genome shotgun (WGS) entry which is preliminary data.</text>
</comment>
<feature type="compositionally biased region" description="Basic and acidic residues" evidence="1">
    <location>
        <begin position="30"/>
        <end position="40"/>
    </location>
</feature>
<evidence type="ECO:0000313" key="2">
    <source>
        <dbReference type="EMBL" id="KAE8301221.1"/>
    </source>
</evidence>
<dbReference type="EMBL" id="AACB03000005">
    <property type="protein sequence ID" value="KAE8301221.1"/>
    <property type="molecule type" value="Genomic_DNA"/>
</dbReference>
<dbReference type="VEuPathDB" id="GiardiaDB:GL50803_24279"/>
<dbReference type="Proteomes" id="UP000001548">
    <property type="component" value="Unassembled WGS sequence"/>
</dbReference>